<proteinExistence type="predicted"/>
<evidence type="ECO:0000313" key="7">
    <source>
        <dbReference type="Proteomes" id="UP000531761"/>
    </source>
</evidence>
<dbReference type="SMART" id="SM00052">
    <property type="entry name" value="EAL"/>
    <property type="match status" value="1"/>
</dbReference>
<feature type="domain" description="EAL" evidence="1">
    <location>
        <begin position="1"/>
        <end position="227"/>
    </location>
</feature>
<dbReference type="EMBL" id="DADRWU010000190">
    <property type="protein sequence ID" value="HBA4249737.1"/>
    <property type="molecule type" value="Genomic_DNA"/>
</dbReference>
<dbReference type="SUPFAM" id="SSF141868">
    <property type="entry name" value="EAL domain-like"/>
    <property type="match status" value="1"/>
</dbReference>
<dbReference type="RefSeq" id="WP_000452096.1">
    <property type="nucleotide sequence ID" value="NZ_AP018397.1"/>
</dbReference>
<reference evidence="4 7" key="3">
    <citation type="submission" date="2020-08" db="EMBL/GenBank/DDBJ databases">
        <title>Draft genome sequences of isolates of diverse host origin from the E. coli Reference Center.</title>
        <authorList>
            <person name="Lacher D.W."/>
            <person name="Mammel M.K."/>
            <person name="Gangiredla J."/>
            <person name="Gebru S.T."/>
            <person name="Barnaba T.J."/>
            <person name="Majowicz S.A."/>
            <person name="Dudley E.G."/>
        </authorList>
    </citation>
    <scope>NUCLEOTIDE SEQUENCE [LARGE SCALE GENOMIC DNA]</scope>
    <source>
        <strain evidence="4 7">10.0349</strain>
    </source>
</reference>
<dbReference type="Proteomes" id="UP000868636">
    <property type="component" value="Unassembled WGS sequence"/>
</dbReference>
<dbReference type="Gene3D" id="3.20.20.450">
    <property type="entry name" value="EAL domain"/>
    <property type="match status" value="1"/>
</dbReference>
<evidence type="ECO:0000313" key="4">
    <source>
        <dbReference type="EMBL" id="MBB2469293.1"/>
    </source>
</evidence>
<comment type="caution">
    <text evidence="3">The sequence shown here is derived from an EMBL/GenBank/DDBJ whole genome shotgun (WGS) entry which is preliminary data.</text>
</comment>
<dbReference type="GO" id="GO:0071111">
    <property type="term" value="F:cyclic-guanylate-specific phosphodiesterase activity"/>
    <property type="evidence" value="ECO:0007669"/>
    <property type="project" value="InterPro"/>
</dbReference>
<reference evidence="5 6" key="2">
    <citation type="submission" date="2019-01" db="EMBL/GenBank/DDBJ databases">
        <title>Genomic analysis of febrile catheter-associated UTI E. coli isolates.</title>
        <authorList>
            <person name="Potter R."/>
            <person name="Zou Z."/>
            <person name="Henderson J."/>
            <person name="Dantas G."/>
        </authorList>
    </citation>
    <scope>NUCLEOTIDE SEQUENCE [LARGE SCALE GENOMIC DNA]</scope>
    <source>
        <strain evidence="5 6">49_rectal</strain>
    </source>
</reference>
<dbReference type="Pfam" id="PF00563">
    <property type="entry name" value="EAL"/>
    <property type="match status" value="1"/>
</dbReference>
<dbReference type="PANTHER" id="PTHR33121:SF79">
    <property type="entry name" value="CYCLIC DI-GMP PHOSPHODIESTERASE PDED-RELATED"/>
    <property type="match status" value="1"/>
</dbReference>
<evidence type="ECO:0000259" key="1">
    <source>
        <dbReference type="PROSITE" id="PS50883"/>
    </source>
</evidence>
<dbReference type="Proteomes" id="UP000290652">
    <property type="component" value="Unassembled WGS sequence"/>
</dbReference>
<evidence type="ECO:0000313" key="2">
    <source>
        <dbReference type="EMBL" id="HAZ7494828.1"/>
    </source>
</evidence>
<evidence type="ECO:0000313" key="6">
    <source>
        <dbReference type="Proteomes" id="UP000290652"/>
    </source>
</evidence>
<evidence type="ECO:0000313" key="3">
    <source>
        <dbReference type="EMBL" id="HBA4249737.1"/>
    </source>
</evidence>
<dbReference type="EMBL" id="JABWMK020000086">
    <property type="protein sequence ID" value="MBB2469293.1"/>
    <property type="molecule type" value="Genomic_DNA"/>
</dbReference>
<reference evidence="3" key="4">
    <citation type="submission" date="2021-03" db="EMBL/GenBank/DDBJ databases">
        <authorList>
            <consortium name="NCBI Pathogen Detection Project"/>
        </authorList>
    </citation>
    <scope>NUCLEOTIDE SEQUENCE</scope>
    <source>
        <strain evidence="2">SJP41</strain>
        <strain evidence="3">ST-87-5</strain>
    </source>
</reference>
<dbReference type="InterPro" id="IPR001633">
    <property type="entry name" value="EAL_dom"/>
</dbReference>
<dbReference type="EMBL" id="DADPIR010000082">
    <property type="protein sequence ID" value="HAZ7494828.1"/>
    <property type="molecule type" value="Genomic_DNA"/>
</dbReference>
<accession>A0A2S7GE76</accession>
<gene>
    <name evidence="5" type="ORF">EPS97_24740</name>
    <name evidence="4" type="ORF">HEP30_025005</name>
    <name evidence="3" type="ORF">J5U05_005040</name>
    <name evidence="2" type="ORF">J8F57_005165</name>
</gene>
<dbReference type="EMBL" id="SCIU01000159">
    <property type="protein sequence ID" value="RXB16384.1"/>
    <property type="molecule type" value="Genomic_DNA"/>
</dbReference>
<protein>
    <submittedName>
        <fullName evidence="3">EAL domain-containing protein</fullName>
    </submittedName>
</protein>
<dbReference type="Proteomes" id="UP000871786">
    <property type="component" value="Unassembled WGS sequence"/>
</dbReference>
<evidence type="ECO:0000313" key="5">
    <source>
        <dbReference type="EMBL" id="RXB16384.1"/>
    </source>
</evidence>
<dbReference type="Proteomes" id="UP000531761">
    <property type="component" value="Unassembled WGS sequence"/>
</dbReference>
<dbReference type="InterPro" id="IPR035919">
    <property type="entry name" value="EAL_sf"/>
</dbReference>
<sequence>MEVIYIVEPIISTSTNKLIAVEVLSRFYSNEGAILSTQKVLGMFTSKMKINLLKSQLNTIIKYKYFFECHNILCSINVDYDTCLYIYGNKQIQELLINNKFIAIEISENYPDLSDEDYIISFLLTLTDNVWLDDFGSGNATMKALIKNKYHAIKLDKSFFQEHMIKPHFDVIISNLKKLCPNIIAEGVENIDCHKLSKGIGLWGAQGYFFPSIPLTEIESIDSKWLSDL</sequence>
<dbReference type="PANTHER" id="PTHR33121">
    <property type="entry name" value="CYCLIC DI-GMP PHOSPHODIESTERASE PDEF"/>
    <property type="match status" value="1"/>
</dbReference>
<name>A0A2S7GE76_ECOLX</name>
<dbReference type="AlphaFoldDB" id="A0A2S7GE76"/>
<reference evidence="3" key="1">
    <citation type="journal article" date="2018" name="Genome Biol.">
        <title>SKESA: strategic k-mer extension for scrupulous assemblies.</title>
        <authorList>
            <person name="Souvorov A."/>
            <person name="Agarwala R."/>
            <person name="Lipman D.J."/>
        </authorList>
    </citation>
    <scope>NUCLEOTIDE SEQUENCE</scope>
    <source>
        <strain evidence="2">SJP41</strain>
        <strain evidence="3">ST-87-5</strain>
    </source>
</reference>
<organism evidence="3">
    <name type="scientific">Escherichia coli</name>
    <dbReference type="NCBI Taxonomy" id="562"/>
    <lineage>
        <taxon>Bacteria</taxon>
        <taxon>Pseudomonadati</taxon>
        <taxon>Pseudomonadota</taxon>
        <taxon>Gammaproteobacteria</taxon>
        <taxon>Enterobacterales</taxon>
        <taxon>Enterobacteriaceae</taxon>
        <taxon>Escherichia</taxon>
    </lineage>
</organism>
<dbReference type="InterPro" id="IPR050706">
    <property type="entry name" value="Cyclic-di-GMP_PDE-like"/>
</dbReference>
<dbReference type="PROSITE" id="PS50883">
    <property type="entry name" value="EAL"/>
    <property type="match status" value="1"/>
</dbReference>